<keyword evidence="3" id="KW-1185">Reference proteome</keyword>
<dbReference type="OrthoDB" id="114588at2157"/>
<dbReference type="PANTHER" id="PTHR43581">
    <property type="entry name" value="ATP/GTP PHOSPHATASE"/>
    <property type="match status" value="1"/>
</dbReference>
<dbReference type="PANTHER" id="PTHR43581:SF4">
    <property type="entry name" value="ATP_GTP PHOSPHATASE"/>
    <property type="match status" value="1"/>
</dbReference>
<feature type="domain" description="Endonuclease GajA/Old nuclease/RecF-like AAA" evidence="1">
    <location>
        <begin position="1"/>
        <end position="376"/>
    </location>
</feature>
<gene>
    <name evidence="2" type="ordered locus">Mpet_1790</name>
</gene>
<dbReference type="Gene3D" id="3.40.50.300">
    <property type="entry name" value="P-loop containing nucleotide triphosphate hydrolases"/>
    <property type="match status" value="1"/>
</dbReference>
<evidence type="ECO:0000313" key="2">
    <source>
        <dbReference type="EMBL" id="ADN36543.1"/>
    </source>
</evidence>
<dbReference type="KEGG" id="mpi:Mpet_1790"/>
<evidence type="ECO:0000313" key="3">
    <source>
        <dbReference type="Proteomes" id="UP000006565"/>
    </source>
</evidence>
<dbReference type="SUPFAM" id="SSF52540">
    <property type="entry name" value="P-loop containing nucleoside triphosphate hydrolases"/>
    <property type="match status" value="1"/>
</dbReference>
<dbReference type="Pfam" id="PF13175">
    <property type="entry name" value="AAA_15"/>
    <property type="match status" value="1"/>
</dbReference>
<proteinExistence type="predicted"/>
<dbReference type="STRING" id="679926.Mpet_1790"/>
<dbReference type="HOGENOM" id="CLU_029682_2_0_2"/>
<evidence type="ECO:0000259" key="1">
    <source>
        <dbReference type="Pfam" id="PF13175"/>
    </source>
</evidence>
<organism evidence="2 3">
    <name type="scientific">Methanolacinia petrolearia (strain DSM 11571 / OCM 486 / SEBR 4847)</name>
    <name type="common">Methanoplanus petrolearius</name>
    <dbReference type="NCBI Taxonomy" id="679926"/>
    <lineage>
        <taxon>Archaea</taxon>
        <taxon>Methanobacteriati</taxon>
        <taxon>Methanobacteriota</taxon>
        <taxon>Stenosarchaea group</taxon>
        <taxon>Methanomicrobia</taxon>
        <taxon>Methanomicrobiales</taxon>
        <taxon>Methanomicrobiaceae</taxon>
        <taxon>Methanolacinia</taxon>
    </lineage>
</organism>
<dbReference type="RefSeq" id="WP_013329720.1">
    <property type="nucleotide sequence ID" value="NC_014507.1"/>
</dbReference>
<dbReference type="eggNOG" id="arCOG03235">
    <property type="taxonomic scope" value="Archaea"/>
</dbReference>
<dbReference type="InterPro" id="IPR041685">
    <property type="entry name" value="AAA_GajA/Old/RecF-like"/>
</dbReference>
<dbReference type="InterPro" id="IPR027417">
    <property type="entry name" value="P-loop_NTPase"/>
</dbReference>
<protein>
    <recommendedName>
        <fullName evidence="1">Endonuclease GajA/Old nuclease/RecF-like AAA domain-containing protein</fullName>
    </recommendedName>
</protein>
<name>E1RI78_METP4</name>
<dbReference type="CDD" id="cd00267">
    <property type="entry name" value="ABC_ATPase"/>
    <property type="match status" value="1"/>
</dbReference>
<dbReference type="EMBL" id="CP002117">
    <property type="protein sequence ID" value="ADN36543.1"/>
    <property type="molecule type" value="Genomic_DNA"/>
</dbReference>
<sequence>MKLISVTLKNFRCYLDEKTIQIQDLTTIIGKNDIGKSSVLEALEIFFNNDSVKIDSEDCHLSASEKIVEITCEFDDVPDEIIIDSNAYTTLPKEYLLTADKTLRIKKIFKCTSAKPKEEIFICSCHPTTKNYEDLLELKITELKKRLDDLSIPKEGINLSSKPSIRHAIWKSCPNLNTAYTEIPVTKEDSKTIWDKINESLPIYALFQSDRNSRDSDPEVQDPMKIAITTALSDPSIQTKLNEVQDAVKIKAVELAERTQEALKKIDAELADELKPEFKADPKWAGVFSLVLKDDKGISVNKRGSGVRRLILVSFFRAEAERQKSENNNQSIIYAIEEPETSQHPDNQRILLDSFKDLAAENGCQVILTTHSPSFASYLPVDSFIYIKKGKDIQPEIISLDEGDQKTIENIGEDLGVLPDIKNKDLVKVLLCVEGPTDITAFKCLSRALNVDDPTILNLDNDSRIAFVLLGGGTLKHWVENNYLQGLGLPEVHIYDRDVQSYADKIKIVNSRPGRSWGVLTKKLEIENYLHREAIYEALKISISFGDEDDIPELIHLQKGWNHNTIKNKLANYAFPKMTAQRIKDRDPDGEVEGWLRKIEKMF</sequence>
<reference evidence="2 3" key="1">
    <citation type="journal article" date="2010" name="Stand. Genomic Sci.">
        <title>Complete genome sequence of Methanoplanus petrolearius type strain (SEBR 4847).</title>
        <authorList>
            <person name="Brambilla E."/>
            <person name="Djao O.D."/>
            <person name="Daligault H."/>
            <person name="Lapidus A."/>
            <person name="Lucas S."/>
            <person name="Hammon N."/>
            <person name="Nolan M."/>
            <person name="Tice H."/>
            <person name="Cheng J.F."/>
            <person name="Han C."/>
            <person name="Tapia R."/>
            <person name="Goodwin L."/>
            <person name="Pitluck S."/>
            <person name="Liolios K."/>
            <person name="Ivanova N."/>
            <person name="Mavromatis K."/>
            <person name="Mikhailova N."/>
            <person name="Pati A."/>
            <person name="Chen A."/>
            <person name="Palaniappan K."/>
            <person name="Land M."/>
            <person name="Hauser L."/>
            <person name="Chang Y.J."/>
            <person name="Jeffries C.D."/>
            <person name="Rohde M."/>
            <person name="Spring S."/>
            <person name="Sikorski J."/>
            <person name="Goker M."/>
            <person name="Woyke T."/>
            <person name="Bristow J."/>
            <person name="Eisen J.A."/>
            <person name="Markowitz V."/>
            <person name="Hugenholtz P."/>
            <person name="Kyrpides N.C."/>
            <person name="Klenk H.P."/>
        </authorList>
    </citation>
    <scope>NUCLEOTIDE SEQUENCE [LARGE SCALE GENOMIC DNA]</scope>
    <source>
        <strain evidence="3">DSM 11571 / OCM 486 / SEBR 4847</strain>
    </source>
</reference>
<dbReference type="Proteomes" id="UP000006565">
    <property type="component" value="Chromosome"/>
</dbReference>
<dbReference type="AlphaFoldDB" id="E1RI78"/>
<dbReference type="InterPro" id="IPR051396">
    <property type="entry name" value="Bact_Antivir_Def_Nuclease"/>
</dbReference>
<accession>E1RI78</accession>
<dbReference type="GeneID" id="9744265"/>